<gene>
    <name evidence="11" type="ORF">SEPMUDRAFT_146347</name>
</gene>
<comment type="catalytic activity">
    <reaction evidence="8 9">
        <text>D-gluconate + ATP = 6-phospho-D-gluconate + ADP + H(+)</text>
        <dbReference type="Rhea" id="RHEA:19433"/>
        <dbReference type="ChEBI" id="CHEBI:15378"/>
        <dbReference type="ChEBI" id="CHEBI:18391"/>
        <dbReference type="ChEBI" id="CHEBI:30616"/>
        <dbReference type="ChEBI" id="CHEBI:58759"/>
        <dbReference type="ChEBI" id="CHEBI:456216"/>
        <dbReference type="EC" id="2.7.1.12"/>
    </reaction>
</comment>
<dbReference type="GO" id="GO:0046316">
    <property type="term" value="F:gluconokinase activity"/>
    <property type="evidence" value="ECO:0007669"/>
    <property type="project" value="UniProtKB-EC"/>
</dbReference>
<evidence type="ECO:0000256" key="8">
    <source>
        <dbReference type="ARBA" id="ARBA00048090"/>
    </source>
</evidence>
<evidence type="ECO:0000256" key="10">
    <source>
        <dbReference type="SAM" id="MobiDB-lite"/>
    </source>
</evidence>
<proteinExistence type="inferred from homology"/>
<dbReference type="UniPathway" id="UPA00792"/>
<dbReference type="HOGENOM" id="CLU_077168_0_0_1"/>
<dbReference type="GO" id="GO:0005975">
    <property type="term" value="P:carbohydrate metabolic process"/>
    <property type="evidence" value="ECO:0007669"/>
    <property type="project" value="InterPro"/>
</dbReference>
<keyword evidence="5 9" id="KW-0547">Nucleotide-binding</keyword>
<evidence type="ECO:0000256" key="3">
    <source>
        <dbReference type="ARBA" id="ARBA00012054"/>
    </source>
</evidence>
<feature type="region of interest" description="Disordered" evidence="10">
    <location>
        <begin position="1"/>
        <end position="68"/>
    </location>
</feature>
<dbReference type="OrthoDB" id="275177at2759"/>
<dbReference type="GO" id="GO:0005524">
    <property type="term" value="F:ATP binding"/>
    <property type="evidence" value="ECO:0007669"/>
    <property type="project" value="UniProtKB-KW"/>
</dbReference>
<accession>N1QJ67</accession>
<evidence type="ECO:0000256" key="6">
    <source>
        <dbReference type="ARBA" id="ARBA00022777"/>
    </source>
</evidence>
<evidence type="ECO:0000256" key="9">
    <source>
        <dbReference type="RuleBase" id="RU363066"/>
    </source>
</evidence>
<evidence type="ECO:0000256" key="1">
    <source>
        <dbReference type="ARBA" id="ARBA00004875"/>
    </source>
</evidence>
<reference evidence="11 12" key="1">
    <citation type="journal article" date="2012" name="PLoS Pathog.">
        <title>Diverse lifestyles and strategies of plant pathogenesis encoded in the genomes of eighteen Dothideomycetes fungi.</title>
        <authorList>
            <person name="Ohm R.A."/>
            <person name="Feau N."/>
            <person name="Henrissat B."/>
            <person name="Schoch C.L."/>
            <person name="Horwitz B.A."/>
            <person name="Barry K.W."/>
            <person name="Condon B.J."/>
            <person name="Copeland A.C."/>
            <person name="Dhillon B."/>
            <person name="Glaser F."/>
            <person name="Hesse C.N."/>
            <person name="Kosti I."/>
            <person name="LaButti K."/>
            <person name="Lindquist E.A."/>
            <person name="Lucas S."/>
            <person name="Salamov A.A."/>
            <person name="Bradshaw R.E."/>
            <person name="Ciuffetti L."/>
            <person name="Hamelin R.C."/>
            <person name="Kema G.H.J."/>
            <person name="Lawrence C."/>
            <person name="Scott J.A."/>
            <person name="Spatafora J.W."/>
            <person name="Turgeon B.G."/>
            <person name="de Wit P.J.G.M."/>
            <person name="Zhong S."/>
            <person name="Goodwin S.B."/>
            <person name="Grigoriev I.V."/>
        </authorList>
    </citation>
    <scope>NUCLEOTIDE SEQUENCE [LARGE SCALE GENOMIC DNA]</scope>
    <source>
        <strain evidence="11 12">SO2202</strain>
    </source>
</reference>
<feature type="compositionally biased region" description="Low complexity" evidence="10">
    <location>
        <begin position="36"/>
        <end position="45"/>
    </location>
</feature>
<dbReference type="RefSeq" id="XP_016765397.1">
    <property type="nucleotide sequence ID" value="XM_016903591.1"/>
</dbReference>
<dbReference type="GO" id="GO:0005737">
    <property type="term" value="C:cytoplasm"/>
    <property type="evidence" value="ECO:0007669"/>
    <property type="project" value="TreeGrafter"/>
</dbReference>
<evidence type="ECO:0000313" key="11">
    <source>
        <dbReference type="EMBL" id="EMF17276.1"/>
    </source>
</evidence>
<dbReference type="NCBIfam" id="TIGR01313">
    <property type="entry name" value="therm_gnt_kin"/>
    <property type="match status" value="1"/>
</dbReference>
<comment type="similarity">
    <text evidence="2 9">Belongs to the gluconokinase GntK/GntV family.</text>
</comment>
<dbReference type="EMBL" id="KB456260">
    <property type="protein sequence ID" value="EMF17276.1"/>
    <property type="molecule type" value="Genomic_DNA"/>
</dbReference>
<name>N1QJ67_SPHMS</name>
<keyword evidence="6 9" id="KW-0418">Kinase</keyword>
<dbReference type="Proteomes" id="UP000016931">
    <property type="component" value="Unassembled WGS sequence"/>
</dbReference>
<keyword evidence="4 9" id="KW-0808">Transferase</keyword>
<protein>
    <recommendedName>
        <fullName evidence="3 9">Gluconokinase</fullName>
        <ecNumber evidence="3 9">2.7.1.12</ecNumber>
    </recommendedName>
</protein>
<dbReference type="FunFam" id="3.40.50.300:FF:001607">
    <property type="entry name" value="Gluconokinase"/>
    <property type="match status" value="1"/>
</dbReference>
<dbReference type="eggNOG" id="KOG3354">
    <property type="taxonomic scope" value="Eukaryota"/>
</dbReference>
<keyword evidence="7 9" id="KW-0067">ATP-binding</keyword>
<dbReference type="OMA" id="HFIYLRA"/>
<comment type="pathway">
    <text evidence="1 9">Carbohydrate acid metabolism; D-gluconate degradation.</text>
</comment>
<evidence type="ECO:0000256" key="5">
    <source>
        <dbReference type="ARBA" id="ARBA00022741"/>
    </source>
</evidence>
<dbReference type="PANTHER" id="PTHR43442">
    <property type="entry name" value="GLUCONOKINASE-RELATED"/>
    <property type="match status" value="1"/>
</dbReference>
<evidence type="ECO:0000256" key="7">
    <source>
        <dbReference type="ARBA" id="ARBA00022840"/>
    </source>
</evidence>
<keyword evidence="12" id="KW-1185">Reference proteome</keyword>
<dbReference type="InterPro" id="IPR006001">
    <property type="entry name" value="Therm_gnt_kin"/>
</dbReference>
<feature type="compositionally biased region" description="Low complexity" evidence="10">
    <location>
        <begin position="8"/>
        <end position="28"/>
    </location>
</feature>
<evidence type="ECO:0000313" key="12">
    <source>
        <dbReference type="Proteomes" id="UP000016931"/>
    </source>
</evidence>
<dbReference type="Gene3D" id="3.40.50.300">
    <property type="entry name" value="P-loop containing nucleotide triphosphate hydrolases"/>
    <property type="match status" value="1"/>
</dbReference>
<dbReference type="AlphaFoldDB" id="N1QJ67"/>
<evidence type="ECO:0000256" key="4">
    <source>
        <dbReference type="ARBA" id="ARBA00022679"/>
    </source>
</evidence>
<dbReference type="EC" id="2.7.1.12" evidence="3 9"/>
<dbReference type="InterPro" id="IPR027417">
    <property type="entry name" value="P-loop_NTPase"/>
</dbReference>
<sequence>MSQEAVVHTPQQQHQHQQPQHQQHQQQLPPTPPSESSPEPSNMSSIDDALSGDATTSAPPHPSPSQHKHIWVITGPAGCGKTSVAEHLHSTLSLPYLEGDTFHTPANVDKMAQGQPLTDADRWDWLVTLREESVKTLRASSSSSSSSSADGVIVTCSALKRKYRDVIRIAAYHHPEIRVHFVFLKATEALLMERVRARQNHYMKDYMVHSQFESLETPTQDETDVLAVDASGTSTQVQELALRIVKQEMASEAT</sequence>
<organism evidence="11 12">
    <name type="scientific">Sphaerulina musiva (strain SO2202)</name>
    <name type="common">Poplar stem canker fungus</name>
    <name type="synonym">Septoria musiva</name>
    <dbReference type="NCBI Taxonomy" id="692275"/>
    <lineage>
        <taxon>Eukaryota</taxon>
        <taxon>Fungi</taxon>
        <taxon>Dikarya</taxon>
        <taxon>Ascomycota</taxon>
        <taxon>Pezizomycotina</taxon>
        <taxon>Dothideomycetes</taxon>
        <taxon>Dothideomycetidae</taxon>
        <taxon>Mycosphaerellales</taxon>
        <taxon>Mycosphaerellaceae</taxon>
        <taxon>Sphaerulina</taxon>
    </lineage>
</organism>
<dbReference type="Pfam" id="PF13671">
    <property type="entry name" value="AAA_33"/>
    <property type="match status" value="1"/>
</dbReference>
<dbReference type="PANTHER" id="PTHR43442:SF3">
    <property type="entry name" value="GLUCONOKINASE-RELATED"/>
    <property type="match status" value="1"/>
</dbReference>
<evidence type="ECO:0000256" key="2">
    <source>
        <dbReference type="ARBA" id="ARBA00008420"/>
    </source>
</evidence>
<dbReference type="STRING" id="692275.N1QJ67"/>
<dbReference type="CDD" id="cd02021">
    <property type="entry name" value="GntK"/>
    <property type="match status" value="1"/>
</dbReference>
<dbReference type="GeneID" id="27900728"/>
<dbReference type="SUPFAM" id="SSF52540">
    <property type="entry name" value="P-loop containing nucleoside triphosphate hydrolases"/>
    <property type="match status" value="1"/>
</dbReference>